<organism evidence="8 9">
    <name type="scientific">Hydnum rufescens UP504</name>
    <dbReference type="NCBI Taxonomy" id="1448309"/>
    <lineage>
        <taxon>Eukaryota</taxon>
        <taxon>Fungi</taxon>
        <taxon>Dikarya</taxon>
        <taxon>Basidiomycota</taxon>
        <taxon>Agaricomycotina</taxon>
        <taxon>Agaricomycetes</taxon>
        <taxon>Cantharellales</taxon>
        <taxon>Hydnaceae</taxon>
        <taxon>Hydnum</taxon>
    </lineage>
</organism>
<gene>
    <name evidence="8" type="ORF">BS47DRAFT_1465645</name>
</gene>
<comment type="catalytic activity">
    <reaction evidence="1">
        <text>Thiol-dependent hydrolysis of ester, thioester, amide, peptide and isopeptide bonds formed by the C-terminal Gly of ubiquitin (a 76-residue protein attached to proteins as an intracellular targeting signal).</text>
        <dbReference type="EC" id="3.4.19.12"/>
    </reaction>
</comment>
<evidence type="ECO:0000256" key="3">
    <source>
        <dbReference type="ARBA" id="ARBA00022670"/>
    </source>
</evidence>
<dbReference type="PANTHER" id="PTHR13367:SF33">
    <property type="entry name" value="P-LOOP CONTAINING NUCLEOSIDE TRIPHOSPHATE HYDROLASE PROTEIN"/>
    <property type="match status" value="1"/>
</dbReference>
<proteinExistence type="predicted"/>
<name>A0A9P6AUR8_9AGAM</name>
<dbReference type="EC" id="3.4.19.12" evidence="2"/>
<evidence type="ECO:0000313" key="9">
    <source>
        <dbReference type="Proteomes" id="UP000886523"/>
    </source>
</evidence>
<dbReference type="Proteomes" id="UP000886523">
    <property type="component" value="Unassembled WGS sequence"/>
</dbReference>
<keyword evidence="5" id="KW-0378">Hydrolase</keyword>
<evidence type="ECO:0000256" key="6">
    <source>
        <dbReference type="ARBA" id="ARBA00022807"/>
    </source>
</evidence>
<dbReference type="PANTHER" id="PTHR13367">
    <property type="entry name" value="UBIQUITIN THIOESTERASE"/>
    <property type="match status" value="1"/>
</dbReference>
<dbReference type="GO" id="GO:0004843">
    <property type="term" value="F:cysteine-type deubiquitinase activity"/>
    <property type="evidence" value="ECO:0007669"/>
    <property type="project" value="UniProtKB-EC"/>
</dbReference>
<evidence type="ECO:0000256" key="2">
    <source>
        <dbReference type="ARBA" id="ARBA00012759"/>
    </source>
</evidence>
<sequence length="367" mass="41485">RARTGINLQDASQRHGHLQPAFLTNRAVINFFLSSVVCPKEGKEFQHKLATSGWDIAERKHHVMTGFSGTNDSRYLLPTSMSQLDDPKQQSTNARVLAYVLQPENDFYHTSTSTERLLKLIMSDPDIHVLLDVGAQMLDVSNSALAERWLSSRPGSSAAIYFGDDDNLVVRIRDGNIEPFISSPFSKRLHESEPECLMYLDDAHTRGTDLKLPKTYCAAVTLGPKVTKDRLVQGCMRMRLRGHGQSVKFFAPPEVDQAIRQAFGMSDSDRISVSDVLQWAMLESCSEIQHFLPHWREQGIQYASRRQAWLTFCSSNYSSVEELEPYWRKESGTRSLLRIHFSYSSSGFSNSARRSKQVSSCDSDKPP</sequence>
<evidence type="ECO:0000256" key="1">
    <source>
        <dbReference type="ARBA" id="ARBA00000707"/>
    </source>
</evidence>
<dbReference type="GO" id="GO:0006508">
    <property type="term" value="P:proteolysis"/>
    <property type="evidence" value="ECO:0007669"/>
    <property type="project" value="UniProtKB-KW"/>
</dbReference>
<feature type="region of interest" description="Disordered" evidence="7">
    <location>
        <begin position="346"/>
        <end position="367"/>
    </location>
</feature>
<comment type="caution">
    <text evidence="8">The sequence shown here is derived from an EMBL/GenBank/DDBJ whole genome shotgun (WGS) entry which is preliminary data.</text>
</comment>
<keyword evidence="3" id="KW-0645">Protease</keyword>
<dbReference type="InterPro" id="IPR051346">
    <property type="entry name" value="OTU_Deubiquitinase"/>
</dbReference>
<protein>
    <recommendedName>
        <fullName evidence="2">ubiquitinyl hydrolase 1</fullName>
        <ecNumber evidence="2">3.4.19.12</ecNumber>
    </recommendedName>
</protein>
<keyword evidence="4" id="KW-0833">Ubl conjugation pathway</keyword>
<accession>A0A9P6AUR8</accession>
<evidence type="ECO:0000313" key="8">
    <source>
        <dbReference type="EMBL" id="KAF9512306.1"/>
    </source>
</evidence>
<feature type="non-terminal residue" evidence="8">
    <location>
        <position position="1"/>
    </location>
</feature>
<evidence type="ECO:0000256" key="7">
    <source>
        <dbReference type="SAM" id="MobiDB-lite"/>
    </source>
</evidence>
<keyword evidence="6" id="KW-0788">Thiol protease</keyword>
<reference evidence="8" key="1">
    <citation type="journal article" date="2020" name="Nat. Commun.">
        <title>Large-scale genome sequencing of mycorrhizal fungi provides insights into the early evolution of symbiotic traits.</title>
        <authorList>
            <person name="Miyauchi S."/>
            <person name="Kiss E."/>
            <person name="Kuo A."/>
            <person name="Drula E."/>
            <person name="Kohler A."/>
            <person name="Sanchez-Garcia M."/>
            <person name="Morin E."/>
            <person name="Andreopoulos B."/>
            <person name="Barry K.W."/>
            <person name="Bonito G."/>
            <person name="Buee M."/>
            <person name="Carver A."/>
            <person name="Chen C."/>
            <person name="Cichocki N."/>
            <person name="Clum A."/>
            <person name="Culley D."/>
            <person name="Crous P.W."/>
            <person name="Fauchery L."/>
            <person name="Girlanda M."/>
            <person name="Hayes R.D."/>
            <person name="Keri Z."/>
            <person name="LaButti K."/>
            <person name="Lipzen A."/>
            <person name="Lombard V."/>
            <person name="Magnuson J."/>
            <person name="Maillard F."/>
            <person name="Murat C."/>
            <person name="Nolan M."/>
            <person name="Ohm R.A."/>
            <person name="Pangilinan J."/>
            <person name="Pereira M.F."/>
            <person name="Perotto S."/>
            <person name="Peter M."/>
            <person name="Pfister S."/>
            <person name="Riley R."/>
            <person name="Sitrit Y."/>
            <person name="Stielow J.B."/>
            <person name="Szollosi G."/>
            <person name="Zifcakova L."/>
            <person name="Stursova M."/>
            <person name="Spatafora J.W."/>
            <person name="Tedersoo L."/>
            <person name="Vaario L.M."/>
            <person name="Yamada A."/>
            <person name="Yan M."/>
            <person name="Wang P."/>
            <person name="Xu J."/>
            <person name="Bruns T."/>
            <person name="Baldrian P."/>
            <person name="Vilgalys R."/>
            <person name="Dunand C."/>
            <person name="Henrissat B."/>
            <person name="Grigoriev I.V."/>
            <person name="Hibbett D."/>
            <person name="Nagy L.G."/>
            <person name="Martin F.M."/>
        </authorList>
    </citation>
    <scope>NUCLEOTIDE SEQUENCE</scope>
    <source>
        <strain evidence="8">UP504</strain>
    </source>
</reference>
<dbReference type="EMBL" id="MU128988">
    <property type="protein sequence ID" value="KAF9512306.1"/>
    <property type="molecule type" value="Genomic_DNA"/>
</dbReference>
<dbReference type="OrthoDB" id="2658335at2759"/>
<dbReference type="AlphaFoldDB" id="A0A9P6AUR8"/>
<evidence type="ECO:0000256" key="5">
    <source>
        <dbReference type="ARBA" id="ARBA00022801"/>
    </source>
</evidence>
<evidence type="ECO:0000256" key="4">
    <source>
        <dbReference type="ARBA" id="ARBA00022786"/>
    </source>
</evidence>
<keyword evidence="9" id="KW-1185">Reference proteome</keyword>